<feature type="compositionally biased region" description="Low complexity" evidence="8">
    <location>
        <begin position="748"/>
        <end position="765"/>
    </location>
</feature>
<organism evidence="13 14">
    <name type="scientific">Frankliniella occidentalis</name>
    <name type="common">Western flower thrips</name>
    <name type="synonym">Euthrips occidentalis</name>
    <dbReference type="NCBI Taxonomy" id="133901"/>
    <lineage>
        <taxon>Eukaryota</taxon>
        <taxon>Metazoa</taxon>
        <taxon>Ecdysozoa</taxon>
        <taxon>Arthropoda</taxon>
        <taxon>Hexapoda</taxon>
        <taxon>Insecta</taxon>
        <taxon>Pterygota</taxon>
        <taxon>Neoptera</taxon>
        <taxon>Paraneoptera</taxon>
        <taxon>Thysanoptera</taxon>
        <taxon>Terebrantia</taxon>
        <taxon>Thripoidea</taxon>
        <taxon>Thripidae</taxon>
        <taxon>Frankliniella</taxon>
    </lineage>
</organism>
<feature type="compositionally biased region" description="Basic residues" evidence="8">
    <location>
        <begin position="726"/>
        <end position="747"/>
    </location>
</feature>
<dbReference type="Gene3D" id="2.60.40.4060">
    <property type="entry name" value="Reeler domain"/>
    <property type="match status" value="1"/>
</dbReference>
<dbReference type="CDD" id="cd08544">
    <property type="entry name" value="Reeler"/>
    <property type="match status" value="1"/>
</dbReference>
<keyword evidence="6" id="KW-1015">Disulfide bond</keyword>
<dbReference type="InterPro" id="IPR036383">
    <property type="entry name" value="TSP1_rpt_sf"/>
</dbReference>
<name>A0A9C6U016_FRAOC</name>
<dbReference type="SMART" id="SM00209">
    <property type="entry name" value="TSP1"/>
    <property type="match status" value="3"/>
</dbReference>
<evidence type="ECO:0000259" key="10">
    <source>
        <dbReference type="PROSITE" id="PS50279"/>
    </source>
</evidence>
<dbReference type="KEGG" id="foc:113206127"/>
<feature type="signal peptide" evidence="9">
    <location>
        <begin position="1"/>
        <end position="31"/>
    </location>
</feature>
<dbReference type="Pfam" id="PF00090">
    <property type="entry name" value="TSP_1"/>
    <property type="match status" value="3"/>
</dbReference>
<proteinExistence type="predicted"/>
<keyword evidence="5" id="KW-0130">Cell adhesion</keyword>
<dbReference type="Gene3D" id="4.10.410.10">
    <property type="entry name" value="Pancreatic trypsin inhibitor Kunitz domain"/>
    <property type="match status" value="1"/>
</dbReference>
<feature type="region of interest" description="Disordered" evidence="8">
    <location>
        <begin position="725"/>
        <end position="765"/>
    </location>
</feature>
<dbReference type="InterPro" id="IPR051418">
    <property type="entry name" value="Spondin/Thrombospondin_T1"/>
</dbReference>
<accession>A0A9C6U016</accession>
<dbReference type="Pfam" id="PF00014">
    <property type="entry name" value="Kunitz_BPTI"/>
    <property type="match status" value="1"/>
</dbReference>
<dbReference type="InterPro" id="IPR036880">
    <property type="entry name" value="Kunitz_BPTI_sf"/>
</dbReference>
<dbReference type="AlphaFoldDB" id="A0A9C6U016"/>
<dbReference type="RefSeq" id="XP_052120489.1">
    <property type="nucleotide sequence ID" value="XM_052264529.1"/>
</dbReference>
<dbReference type="GO" id="GO:0007155">
    <property type="term" value="P:cell adhesion"/>
    <property type="evidence" value="ECO:0007669"/>
    <property type="project" value="UniProtKB-KW"/>
</dbReference>
<keyword evidence="13" id="KW-1185">Reference proteome</keyword>
<feature type="domain" description="Reelin" evidence="11">
    <location>
        <begin position="14"/>
        <end position="185"/>
    </location>
</feature>
<feature type="domain" description="BPTI/Kunitz inhibitor" evidence="10">
    <location>
        <begin position="631"/>
        <end position="681"/>
    </location>
</feature>
<dbReference type="InterPro" id="IPR020901">
    <property type="entry name" value="Prtase_inh_Kunz-CS"/>
</dbReference>
<dbReference type="PROSITE" id="PS51020">
    <property type="entry name" value="SPONDIN"/>
    <property type="match status" value="1"/>
</dbReference>
<dbReference type="Proteomes" id="UP000504606">
    <property type="component" value="Unplaced"/>
</dbReference>
<dbReference type="SMART" id="SM00131">
    <property type="entry name" value="KU"/>
    <property type="match status" value="1"/>
</dbReference>
<dbReference type="Pfam" id="PF06468">
    <property type="entry name" value="Spond_N"/>
    <property type="match status" value="1"/>
</dbReference>
<dbReference type="PRINTS" id="PR00759">
    <property type="entry name" value="BASICPTASE"/>
</dbReference>
<evidence type="ECO:0000256" key="8">
    <source>
        <dbReference type="SAM" id="MobiDB-lite"/>
    </source>
</evidence>
<feature type="chain" id="PRO_5044697931" description="Spondin-1" evidence="9">
    <location>
        <begin position="32"/>
        <end position="765"/>
    </location>
</feature>
<dbReference type="PANTHER" id="PTHR11311">
    <property type="entry name" value="SPONDIN"/>
    <property type="match status" value="1"/>
</dbReference>
<dbReference type="Gene3D" id="2.20.100.10">
    <property type="entry name" value="Thrombospondin type-1 (TSP1) repeat"/>
    <property type="match status" value="3"/>
</dbReference>
<evidence type="ECO:0000256" key="7">
    <source>
        <dbReference type="ARBA" id="ARBA00030964"/>
    </source>
</evidence>
<evidence type="ECO:0000256" key="2">
    <source>
        <dbReference type="ARBA" id="ARBA00019594"/>
    </source>
</evidence>
<dbReference type="RefSeq" id="XP_052120490.1">
    <property type="nucleotide sequence ID" value="XM_052264530.1"/>
</dbReference>
<reference evidence="14 15" key="1">
    <citation type="submission" date="2025-04" db="UniProtKB">
        <authorList>
            <consortium name="RefSeq"/>
        </authorList>
    </citation>
    <scope>IDENTIFICATION</scope>
    <source>
        <tissue evidence="14 15">Whole organism</tissue>
    </source>
</reference>
<dbReference type="PROSITE" id="PS50092">
    <property type="entry name" value="TSP1"/>
    <property type="match status" value="3"/>
</dbReference>
<dbReference type="Gene3D" id="2.60.40.2130">
    <property type="entry name" value="F-spondin domain"/>
    <property type="match status" value="1"/>
</dbReference>
<dbReference type="CDD" id="cd00109">
    <property type="entry name" value="Kunitz-type"/>
    <property type="match status" value="1"/>
</dbReference>
<gene>
    <name evidence="14 15" type="primary">LOC113206127</name>
</gene>
<dbReference type="PANTHER" id="PTHR11311:SF16">
    <property type="entry name" value="SPONDIN-1"/>
    <property type="match status" value="1"/>
</dbReference>
<dbReference type="FunFam" id="2.60.40.2130:FF:000002">
    <property type="entry name" value="Putative Spondin-1"/>
    <property type="match status" value="1"/>
</dbReference>
<dbReference type="InterPro" id="IPR002861">
    <property type="entry name" value="Reeler_dom"/>
</dbReference>
<sequence>MRVPGPAALWERAPLLVSLLLLRLVVPRCGATPRCGAPTDNTLPSNNRFAVLLSGGPTTYVPSQTYRVSVEGRRGANDAPHKFIGFVLTVEGEDDGLGRKREVGRFTLYPDALAKFDERCGNTVTHANLLPTAEVYINWTAPPEGSGCVLFRGAVQESAHTWYADGELTQRVCEDTQENMDEQRPILETCGACDEAKYEVTFEGLWSRHTHPKDFPADSWVTRFSDVIGASHDVEYRFWEYNGMASEGLKQVAERGTTRALETELKAESDHIRTIIKARGISYPNVTGKTFAVFRVDQKNHLMSLVSMIDPSPDWIVGVSGLELCLPNNSWVDHAKINLYPFDVGTDSGLTYIAPDQPTIPQEPIRKMSSSFPNTDASPFFDSTGEPMRPMAQLSIVRQRLYEKSCDDQGRFGVEGEDHDSVNREDCEVGEWGPWPECPVTCGRGMRHRQRFYLKPDATERGCKRLVTLRQQCYSSRLKQCPDLGGYGNAEDDPECELTPWTSWSSCSSTCGQGTRTRSRRFKHRAGKRCAVAKNPPHLQQNEPCLEEDGADCGGADTAEPGGGCLLSEWSQWSVCSASCGRGEQHRERVVMSNTEDDAGPCANARMQERVFCVAETPSCHLSPEQAREVCRLSADPGPCRGHLQRWFYHAESQVCHAFEYGGCRGNKNNFATLAECERLCAANRGDKPLLADRQEALEKYGVRLSGAITYSAPIGKDALSFNKAQRQHNAHQHHHHHHHGSKHHVAAHSTTTTAPTPGAYHEAV</sequence>
<dbReference type="Pfam" id="PF02014">
    <property type="entry name" value="Reeler"/>
    <property type="match status" value="1"/>
</dbReference>
<evidence type="ECO:0000256" key="3">
    <source>
        <dbReference type="ARBA" id="ARBA00022530"/>
    </source>
</evidence>
<evidence type="ECO:0000313" key="13">
    <source>
        <dbReference type="Proteomes" id="UP000504606"/>
    </source>
</evidence>
<evidence type="ECO:0000256" key="4">
    <source>
        <dbReference type="ARBA" id="ARBA00022737"/>
    </source>
</evidence>
<evidence type="ECO:0000259" key="11">
    <source>
        <dbReference type="PROSITE" id="PS51019"/>
    </source>
</evidence>
<evidence type="ECO:0000259" key="12">
    <source>
        <dbReference type="PROSITE" id="PS51020"/>
    </source>
</evidence>
<dbReference type="SUPFAM" id="SSF57362">
    <property type="entry name" value="BPTI-like"/>
    <property type="match status" value="1"/>
</dbReference>
<dbReference type="GO" id="GO:0004867">
    <property type="term" value="F:serine-type endopeptidase inhibitor activity"/>
    <property type="evidence" value="ECO:0007669"/>
    <property type="project" value="InterPro"/>
</dbReference>
<dbReference type="FunFam" id="4.10.410.10:FF:000004">
    <property type="entry name" value="Tissue factor pathway inhibitor"/>
    <property type="match status" value="1"/>
</dbReference>
<feature type="domain" description="Spondin" evidence="12">
    <location>
        <begin position="186"/>
        <end position="376"/>
    </location>
</feature>
<keyword evidence="3" id="KW-0272">Extracellular matrix</keyword>
<evidence type="ECO:0000256" key="5">
    <source>
        <dbReference type="ARBA" id="ARBA00022889"/>
    </source>
</evidence>
<comment type="subcellular location">
    <subcellularLocation>
        <location evidence="1">Secreted</location>
        <location evidence="1">Extracellular space</location>
        <location evidence="1">Extracellular matrix</location>
    </subcellularLocation>
</comment>
<dbReference type="InterPro" id="IPR009465">
    <property type="entry name" value="Spondin_N"/>
</dbReference>
<dbReference type="InterPro" id="IPR002223">
    <property type="entry name" value="Kunitz_BPTI"/>
</dbReference>
<keyword evidence="9" id="KW-0732">Signal</keyword>
<evidence type="ECO:0000256" key="1">
    <source>
        <dbReference type="ARBA" id="ARBA00004498"/>
    </source>
</evidence>
<dbReference type="PROSITE" id="PS00280">
    <property type="entry name" value="BPTI_KUNITZ_1"/>
    <property type="match status" value="1"/>
</dbReference>
<dbReference type="InterPro" id="IPR000884">
    <property type="entry name" value="TSP1_rpt"/>
</dbReference>
<keyword evidence="3" id="KW-0964">Secreted</keyword>
<evidence type="ECO:0000313" key="15">
    <source>
        <dbReference type="RefSeq" id="XP_052120490.1"/>
    </source>
</evidence>
<evidence type="ECO:0000256" key="6">
    <source>
        <dbReference type="ARBA" id="ARBA00023157"/>
    </source>
</evidence>
<dbReference type="InterPro" id="IPR042307">
    <property type="entry name" value="Reeler_sf"/>
</dbReference>
<dbReference type="NCBIfam" id="NF038123">
    <property type="entry name" value="NF038123_dom"/>
    <property type="match status" value="1"/>
</dbReference>
<dbReference type="PROSITE" id="PS50279">
    <property type="entry name" value="BPTI_KUNITZ_2"/>
    <property type="match status" value="1"/>
</dbReference>
<dbReference type="GO" id="GO:0031012">
    <property type="term" value="C:extracellular matrix"/>
    <property type="evidence" value="ECO:0007669"/>
    <property type="project" value="TreeGrafter"/>
</dbReference>
<dbReference type="GeneID" id="113206127"/>
<evidence type="ECO:0000313" key="14">
    <source>
        <dbReference type="RefSeq" id="XP_052120489.1"/>
    </source>
</evidence>
<dbReference type="InterPro" id="IPR038678">
    <property type="entry name" value="Spondin_N_sf"/>
</dbReference>
<evidence type="ECO:0000256" key="9">
    <source>
        <dbReference type="SAM" id="SignalP"/>
    </source>
</evidence>
<keyword evidence="4" id="KW-0677">Repeat</keyword>
<protein>
    <recommendedName>
        <fullName evidence="2">Spondin-1</fullName>
    </recommendedName>
    <alternativeName>
        <fullName evidence="7">F-spondin</fullName>
    </alternativeName>
</protein>
<dbReference type="SUPFAM" id="SSF82895">
    <property type="entry name" value="TSP-1 type 1 repeat"/>
    <property type="match status" value="3"/>
</dbReference>
<dbReference type="PROSITE" id="PS51019">
    <property type="entry name" value="REELIN"/>
    <property type="match status" value="1"/>
</dbReference>
<dbReference type="OrthoDB" id="347314at2759"/>